<evidence type="ECO:0000313" key="4">
    <source>
        <dbReference type="Proteomes" id="UP001589535"/>
    </source>
</evidence>
<dbReference type="Proteomes" id="UP001589535">
    <property type="component" value="Unassembled WGS sequence"/>
</dbReference>
<dbReference type="InterPro" id="IPR051603">
    <property type="entry name" value="Zinc-ADH_QOR/CCCR"/>
</dbReference>
<name>A0ABV5TZD9_9PSEU</name>
<dbReference type="EC" id="1.-.-.-" evidence="3"/>
<dbReference type="CDD" id="cd05289">
    <property type="entry name" value="MDR_like_2"/>
    <property type="match status" value="1"/>
</dbReference>
<keyword evidence="1" id="KW-0521">NADP</keyword>
<evidence type="ECO:0000259" key="2">
    <source>
        <dbReference type="SMART" id="SM00829"/>
    </source>
</evidence>
<gene>
    <name evidence="3" type="ORF">ACFFTO_09930</name>
</gene>
<evidence type="ECO:0000313" key="3">
    <source>
        <dbReference type="EMBL" id="MFB9684502.1"/>
    </source>
</evidence>
<feature type="domain" description="Enoyl reductase (ER)" evidence="2">
    <location>
        <begin position="11"/>
        <end position="304"/>
    </location>
</feature>
<keyword evidence="3" id="KW-0560">Oxidoreductase</keyword>
<dbReference type="PANTHER" id="PTHR44154">
    <property type="entry name" value="QUINONE OXIDOREDUCTASE"/>
    <property type="match status" value="1"/>
</dbReference>
<reference evidence="3 4" key="1">
    <citation type="submission" date="2024-09" db="EMBL/GenBank/DDBJ databases">
        <authorList>
            <person name="Sun Q."/>
            <person name="Mori K."/>
        </authorList>
    </citation>
    <scope>NUCLEOTIDE SEQUENCE [LARGE SCALE GENOMIC DNA]</scope>
    <source>
        <strain evidence="3 4">JCM 13852</strain>
    </source>
</reference>
<dbReference type="Gene3D" id="3.90.180.10">
    <property type="entry name" value="Medium-chain alcohol dehydrogenases, catalytic domain"/>
    <property type="match status" value="1"/>
</dbReference>
<evidence type="ECO:0000256" key="1">
    <source>
        <dbReference type="ARBA" id="ARBA00022857"/>
    </source>
</evidence>
<dbReference type="InterPro" id="IPR013154">
    <property type="entry name" value="ADH-like_N"/>
</dbReference>
<dbReference type="RefSeq" id="WP_378191358.1">
    <property type="nucleotide sequence ID" value="NZ_JBHMBK010000005.1"/>
</dbReference>
<keyword evidence="4" id="KW-1185">Reference proteome</keyword>
<dbReference type="PANTHER" id="PTHR44154:SF1">
    <property type="entry name" value="QUINONE OXIDOREDUCTASE"/>
    <property type="match status" value="1"/>
</dbReference>
<dbReference type="SUPFAM" id="SSF50129">
    <property type="entry name" value="GroES-like"/>
    <property type="match status" value="1"/>
</dbReference>
<accession>A0ABV5TZD9</accession>
<protein>
    <submittedName>
        <fullName evidence="3">NADP-dependent oxidoreductase</fullName>
        <ecNumber evidence="3">1.-.-.-</ecNumber>
    </submittedName>
</protein>
<dbReference type="InterPro" id="IPR011032">
    <property type="entry name" value="GroES-like_sf"/>
</dbReference>
<dbReference type="GO" id="GO:0016491">
    <property type="term" value="F:oxidoreductase activity"/>
    <property type="evidence" value="ECO:0007669"/>
    <property type="project" value="UniProtKB-KW"/>
</dbReference>
<dbReference type="Pfam" id="PF13602">
    <property type="entry name" value="ADH_zinc_N_2"/>
    <property type="match status" value="1"/>
</dbReference>
<dbReference type="Pfam" id="PF08240">
    <property type="entry name" value="ADH_N"/>
    <property type="match status" value="1"/>
</dbReference>
<dbReference type="EMBL" id="JBHMBK010000005">
    <property type="protein sequence ID" value="MFB9684502.1"/>
    <property type="molecule type" value="Genomic_DNA"/>
</dbReference>
<sequence>MPQAVRFDNYGDIDVLEVRDVPRPSPSAGEVLVRVRAAGINPGENTIRIGALHERWPATFPSGEGSDLAGVVEEAGSAVPTWSPGDEVIGWVDTRGSHAELVVVPAAHLVPRPPSVPWEVGGSLFVAGTTAHANVRAVGAGPGDTVVVAGAAGGVGSLTVQLLRHAGATVIGLAGEANHAWLRAHGVLPVTYGDGVRDRIRAAAPDGVDAFIDNFGDGYLDLALELGVAKDRITTIIDFAGAARTGVQAGGMAGSATVEVLGELVKLVEAGELEVPIAATYPLAEVRAAYRDLMRRHSRGKIVLIP</sequence>
<dbReference type="SUPFAM" id="SSF51735">
    <property type="entry name" value="NAD(P)-binding Rossmann-fold domains"/>
    <property type="match status" value="1"/>
</dbReference>
<dbReference type="InterPro" id="IPR036291">
    <property type="entry name" value="NAD(P)-bd_dom_sf"/>
</dbReference>
<comment type="caution">
    <text evidence="3">The sequence shown here is derived from an EMBL/GenBank/DDBJ whole genome shotgun (WGS) entry which is preliminary data.</text>
</comment>
<organism evidence="3 4">
    <name type="scientific">Amycolatopsis plumensis</name>
    <dbReference type="NCBI Taxonomy" id="236508"/>
    <lineage>
        <taxon>Bacteria</taxon>
        <taxon>Bacillati</taxon>
        <taxon>Actinomycetota</taxon>
        <taxon>Actinomycetes</taxon>
        <taxon>Pseudonocardiales</taxon>
        <taxon>Pseudonocardiaceae</taxon>
        <taxon>Amycolatopsis</taxon>
    </lineage>
</organism>
<proteinExistence type="predicted"/>
<dbReference type="InterPro" id="IPR020843">
    <property type="entry name" value="ER"/>
</dbReference>
<dbReference type="Gene3D" id="3.40.50.720">
    <property type="entry name" value="NAD(P)-binding Rossmann-like Domain"/>
    <property type="match status" value="1"/>
</dbReference>
<dbReference type="SMART" id="SM00829">
    <property type="entry name" value="PKS_ER"/>
    <property type="match status" value="1"/>
</dbReference>